<organism evidence="1">
    <name type="scientific">uncultured Caudovirales phage</name>
    <dbReference type="NCBI Taxonomy" id="2100421"/>
    <lineage>
        <taxon>Viruses</taxon>
        <taxon>Duplodnaviria</taxon>
        <taxon>Heunggongvirae</taxon>
        <taxon>Uroviricota</taxon>
        <taxon>Caudoviricetes</taxon>
        <taxon>Peduoviridae</taxon>
        <taxon>Maltschvirus</taxon>
        <taxon>Maltschvirus maltsch</taxon>
    </lineage>
</organism>
<gene>
    <name evidence="1" type="ORF">UFOVP53_93</name>
</gene>
<dbReference type="EMBL" id="LR796189">
    <property type="protein sequence ID" value="CAB4125259.1"/>
    <property type="molecule type" value="Genomic_DNA"/>
</dbReference>
<sequence length="176" mass="20508">MNTIEEIRTFVETINCGEPIFDIRINSRYGSDISLALQDWPEKEELSSSYDPLNKTIGYGLNRKYDIETRSLVIDTSELMNQLYNFIQDSVHKLASETSPTDQPKRTNAYKEIIEIAYVNKRDENYLNDMLPIINYYNKSKTDDNTYGVDNKVHMNNVQALFNILRKKYGKSISKK</sequence>
<reference evidence="1" key="1">
    <citation type="submission" date="2020-04" db="EMBL/GenBank/DDBJ databases">
        <authorList>
            <person name="Chiriac C."/>
            <person name="Salcher M."/>
            <person name="Ghai R."/>
            <person name="Kavagutti S V."/>
        </authorList>
    </citation>
    <scope>NUCLEOTIDE SEQUENCE</scope>
</reference>
<accession>A0A6J5KZ85</accession>
<protein>
    <submittedName>
        <fullName evidence="1">Uncharacterized protein</fullName>
    </submittedName>
</protein>
<name>A0A6J5KZ85_9CAUD</name>
<proteinExistence type="predicted"/>
<evidence type="ECO:0000313" key="1">
    <source>
        <dbReference type="EMBL" id="CAB4125259.1"/>
    </source>
</evidence>